<evidence type="ECO:0000256" key="4">
    <source>
        <dbReference type="SAM" id="MobiDB-lite"/>
    </source>
</evidence>
<dbReference type="InterPro" id="IPR019748">
    <property type="entry name" value="FERM_central"/>
</dbReference>
<feature type="domain" description="FERM" evidence="5">
    <location>
        <begin position="21"/>
        <end position="311"/>
    </location>
</feature>
<dbReference type="InterPro" id="IPR018979">
    <property type="entry name" value="FERM_N"/>
</dbReference>
<keyword evidence="2" id="KW-0378">Hydrolase</keyword>
<dbReference type="PRINTS" id="PR00935">
    <property type="entry name" value="BAND41"/>
</dbReference>
<feature type="compositionally biased region" description="Polar residues" evidence="4">
    <location>
        <begin position="482"/>
        <end position="497"/>
    </location>
</feature>
<dbReference type="InterPro" id="IPR014352">
    <property type="entry name" value="FERM/acyl-CoA-bd_prot_sf"/>
</dbReference>
<dbReference type="CDD" id="cd17099">
    <property type="entry name" value="FERM_F1_PTPN14_like"/>
    <property type="match status" value="1"/>
</dbReference>
<organism evidence="6 8">
    <name type="scientific">Trichuris suis</name>
    <name type="common">pig whipworm</name>
    <dbReference type="NCBI Taxonomy" id="68888"/>
    <lineage>
        <taxon>Eukaryota</taxon>
        <taxon>Metazoa</taxon>
        <taxon>Ecdysozoa</taxon>
        <taxon>Nematoda</taxon>
        <taxon>Enoplea</taxon>
        <taxon>Dorylaimia</taxon>
        <taxon>Trichinellida</taxon>
        <taxon>Trichuridae</taxon>
        <taxon>Trichuris</taxon>
    </lineage>
</organism>
<dbReference type="Pfam" id="PF09380">
    <property type="entry name" value="FERM_C"/>
    <property type="match status" value="1"/>
</dbReference>
<dbReference type="InterPro" id="IPR029071">
    <property type="entry name" value="Ubiquitin-like_domsf"/>
</dbReference>
<dbReference type="InterPro" id="IPR000299">
    <property type="entry name" value="FERM_domain"/>
</dbReference>
<dbReference type="Gene3D" id="1.20.80.10">
    <property type="match status" value="1"/>
</dbReference>
<evidence type="ECO:0000256" key="2">
    <source>
        <dbReference type="ARBA" id="ARBA00022801"/>
    </source>
</evidence>
<sequence length="554" mass="63046">MPFKLCQNKRAGHYELSKEMYIVSVQLLDGSVLQCTLASESTGQVCLDYVCLRLNLRQSIFFGLRCKTNRMVYRWIELDKPLRKQFDKSEQNQLRLFFGVIYHTPNVHTITDEVTRYYFYLQMRADILEGRLLVSPQKAILLASYSLQGILSCVEFGDFDEFRHTVEVFRDWMLLPKHLTQSPQILEDLIRQVILGYKSLQGLPQWQAELLYISEAQQCEGYGEEYFPGRDEDGNDVFVGYYSEGLIVKRLQGPPLKYRWEEVCGIHCNKRNFTVNCAELSNLCFQMEDAETAKYAAFLFNLQSKFFRSISAVERKNDAFLESDLSSCPRLRKVPFVRREGHTDLKRDLGLRIDSSSMYHLHMLNGNVGQNSRKAFSSVNLSLPYSEAQLDSLPKNGGMVTAPSCGQTGCNSNCRNVTPMIDAQVHDPALAVTEMLSRVKLPAYRSAPDYETALSQPSLDEYNLVVWRELQGEQQRRAQMANPCSTPSSNVSNQSLHSTDYTVPSGLLLKQGHRNLEQNTTSSNSNLDVGFGSHPFLNRNSKSTILSSSSGYRS</sequence>
<evidence type="ECO:0000259" key="5">
    <source>
        <dbReference type="PROSITE" id="PS50057"/>
    </source>
</evidence>
<dbReference type="SUPFAM" id="SSF47031">
    <property type="entry name" value="Second domain of FERM"/>
    <property type="match status" value="1"/>
</dbReference>
<dbReference type="InterPro" id="IPR011993">
    <property type="entry name" value="PH-like_dom_sf"/>
</dbReference>
<dbReference type="EMBL" id="KL367581">
    <property type="protein sequence ID" value="KFD63086.1"/>
    <property type="molecule type" value="Genomic_DNA"/>
</dbReference>
<name>A0A085M1M3_9BILA</name>
<dbReference type="PANTHER" id="PTHR45706">
    <property type="entry name" value="TYROSINE-PROTEIN PHOSPHATASE"/>
    <property type="match status" value="1"/>
</dbReference>
<protein>
    <recommendedName>
        <fullName evidence="1">protein-tyrosine-phosphatase</fullName>
        <ecNumber evidence="1">3.1.3.48</ecNumber>
    </recommendedName>
</protein>
<gene>
    <name evidence="6" type="ORF">M513_08019</name>
    <name evidence="7" type="ORF">M514_08019</name>
</gene>
<proteinExistence type="predicted"/>
<dbReference type="PANTHER" id="PTHR45706:SF1">
    <property type="entry name" value="PEZ, ISOFORM A"/>
    <property type="match status" value="1"/>
</dbReference>
<dbReference type="PROSITE" id="PS50057">
    <property type="entry name" value="FERM_3"/>
    <property type="match status" value="1"/>
</dbReference>
<dbReference type="InterPro" id="IPR035963">
    <property type="entry name" value="FERM_2"/>
</dbReference>
<dbReference type="Pfam" id="PF00373">
    <property type="entry name" value="FERM_M"/>
    <property type="match status" value="1"/>
</dbReference>
<dbReference type="SMART" id="SM00295">
    <property type="entry name" value="B41"/>
    <property type="match status" value="1"/>
</dbReference>
<evidence type="ECO:0000313" key="8">
    <source>
        <dbReference type="Proteomes" id="UP000030764"/>
    </source>
</evidence>
<evidence type="ECO:0000256" key="3">
    <source>
        <dbReference type="ARBA" id="ARBA00022912"/>
    </source>
</evidence>
<keyword evidence="3" id="KW-0904">Protein phosphatase</keyword>
<dbReference type="Proteomes" id="UP000030758">
    <property type="component" value="Unassembled WGS sequence"/>
</dbReference>
<dbReference type="Pfam" id="PF09379">
    <property type="entry name" value="FERM_N"/>
    <property type="match status" value="1"/>
</dbReference>
<dbReference type="SUPFAM" id="SSF50729">
    <property type="entry name" value="PH domain-like"/>
    <property type="match status" value="1"/>
</dbReference>
<dbReference type="InterPro" id="IPR019749">
    <property type="entry name" value="Band_41_domain"/>
</dbReference>
<evidence type="ECO:0000313" key="6">
    <source>
        <dbReference type="EMBL" id="KFD51119.1"/>
    </source>
</evidence>
<accession>A0A085M1M3</accession>
<dbReference type="InterPro" id="IPR018980">
    <property type="entry name" value="FERM_PH-like_C"/>
</dbReference>
<dbReference type="CDD" id="cd14473">
    <property type="entry name" value="FERM_B-lobe"/>
    <property type="match status" value="1"/>
</dbReference>
<dbReference type="EMBL" id="KL363243">
    <property type="protein sequence ID" value="KFD51119.1"/>
    <property type="molecule type" value="Genomic_DNA"/>
</dbReference>
<dbReference type="AlphaFoldDB" id="A0A085M1M3"/>
<dbReference type="Gene3D" id="2.30.29.30">
    <property type="entry name" value="Pleckstrin-homology domain (PH domain)/Phosphotyrosine-binding domain (PTB)"/>
    <property type="match status" value="1"/>
</dbReference>
<dbReference type="FunFam" id="1.20.80.10:FF:000014">
    <property type="entry name" value="Tyrosine-protein phosphatase non-receptor type"/>
    <property type="match status" value="1"/>
</dbReference>
<dbReference type="EC" id="3.1.3.48" evidence="1"/>
<reference evidence="6 8" key="1">
    <citation type="journal article" date="2014" name="Nat. Genet.">
        <title>Genome and transcriptome of the porcine whipworm Trichuris suis.</title>
        <authorList>
            <person name="Jex A.R."/>
            <person name="Nejsum P."/>
            <person name="Schwarz E.M."/>
            <person name="Hu L."/>
            <person name="Young N.D."/>
            <person name="Hall R.S."/>
            <person name="Korhonen P.K."/>
            <person name="Liao S."/>
            <person name="Thamsborg S."/>
            <person name="Xia J."/>
            <person name="Xu P."/>
            <person name="Wang S."/>
            <person name="Scheerlinck J.P."/>
            <person name="Hofmann A."/>
            <person name="Sternberg P.W."/>
            <person name="Wang J."/>
            <person name="Gasser R.B."/>
        </authorList>
    </citation>
    <scope>NUCLEOTIDE SEQUENCE [LARGE SCALE GENOMIC DNA]</scope>
    <source>
        <strain evidence="7">DCEP-RM93F</strain>
        <strain evidence="6">DCEP-RM93M</strain>
    </source>
</reference>
<dbReference type="SMART" id="SM01196">
    <property type="entry name" value="FERM_C"/>
    <property type="match status" value="1"/>
</dbReference>
<evidence type="ECO:0000313" key="7">
    <source>
        <dbReference type="EMBL" id="KFD63086.1"/>
    </source>
</evidence>
<dbReference type="Proteomes" id="UP000030764">
    <property type="component" value="Unassembled WGS sequence"/>
</dbReference>
<keyword evidence="8" id="KW-1185">Reference proteome</keyword>
<feature type="non-terminal residue" evidence="6">
    <location>
        <position position="554"/>
    </location>
</feature>
<evidence type="ECO:0000256" key="1">
    <source>
        <dbReference type="ARBA" id="ARBA00013064"/>
    </source>
</evidence>
<dbReference type="Gene3D" id="3.10.20.90">
    <property type="entry name" value="Phosphatidylinositol 3-kinase Catalytic Subunit, Chain A, domain 1"/>
    <property type="match status" value="1"/>
</dbReference>
<dbReference type="GO" id="GO:0004725">
    <property type="term" value="F:protein tyrosine phosphatase activity"/>
    <property type="evidence" value="ECO:0007669"/>
    <property type="project" value="UniProtKB-EC"/>
</dbReference>
<feature type="region of interest" description="Disordered" evidence="4">
    <location>
        <begin position="477"/>
        <end position="497"/>
    </location>
</feature>
<dbReference type="SUPFAM" id="SSF54236">
    <property type="entry name" value="Ubiquitin-like"/>
    <property type="match status" value="1"/>
</dbReference>